<comment type="caution">
    <text evidence="1">The sequence shown here is derived from an EMBL/GenBank/DDBJ whole genome shotgun (WGS) entry which is preliminary data.</text>
</comment>
<dbReference type="RefSeq" id="WP_162853114.1">
    <property type="nucleotide sequence ID" value="NZ_BAABEI010000012.1"/>
</dbReference>
<gene>
    <name evidence="1" type="ORF">EV665_114102</name>
</gene>
<sequence>MSTPPTFDGFLDTPDKMLVFFDANEPEFASVSVPTVKTRIRIWIDHPREPENVVIAFG</sequence>
<name>A0A4R2CPP6_SHIGR</name>
<evidence type="ECO:0000313" key="1">
    <source>
        <dbReference type="EMBL" id="TCN41334.1"/>
    </source>
</evidence>
<accession>A0A4R2CPP6</accession>
<protein>
    <submittedName>
        <fullName evidence="1">Uncharacterized protein</fullName>
    </submittedName>
</protein>
<dbReference type="Proteomes" id="UP000295351">
    <property type="component" value="Unassembled WGS sequence"/>
</dbReference>
<proteinExistence type="predicted"/>
<keyword evidence="2" id="KW-1185">Reference proteome</keyword>
<evidence type="ECO:0000313" key="2">
    <source>
        <dbReference type="Proteomes" id="UP000295351"/>
    </source>
</evidence>
<dbReference type="AlphaFoldDB" id="A0A4R2CPP6"/>
<organism evidence="1 2">
    <name type="scientific">Shinella granuli</name>
    <dbReference type="NCBI Taxonomy" id="323621"/>
    <lineage>
        <taxon>Bacteria</taxon>
        <taxon>Pseudomonadati</taxon>
        <taxon>Pseudomonadota</taxon>
        <taxon>Alphaproteobacteria</taxon>
        <taxon>Hyphomicrobiales</taxon>
        <taxon>Rhizobiaceae</taxon>
        <taxon>Shinella</taxon>
    </lineage>
</organism>
<reference evidence="1 2" key="1">
    <citation type="submission" date="2019-03" db="EMBL/GenBank/DDBJ databases">
        <title>Genomic Encyclopedia of Type Strains, Phase IV (KMG-IV): sequencing the most valuable type-strain genomes for metagenomic binning, comparative biology and taxonomic classification.</title>
        <authorList>
            <person name="Goeker M."/>
        </authorList>
    </citation>
    <scope>NUCLEOTIDE SEQUENCE [LARGE SCALE GENOMIC DNA]</scope>
    <source>
        <strain evidence="1 2">DSM 18401</strain>
    </source>
</reference>
<dbReference type="EMBL" id="SLVX01000014">
    <property type="protein sequence ID" value="TCN41334.1"/>
    <property type="molecule type" value="Genomic_DNA"/>
</dbReference>